<evidence type="ECO:0000313" key="3">
    <source>
        <dbReference type="Proteomes" id="UP000479000"/>
    </source>
</evidence>
<sequence>MKASQALTMVLRRVVFCFALHLHRNSTLDEYSPMLRTLGSVLVYEARQPPIGSCTYSRSQNTLARPWEEHRNEPGASG</sequence>
<accession>A0A6H5HBY3</accession>
<keyword evidence="3" id="KW-1185">Reference proteome</keyword>
<reference evidence="2 3" key="1">
    <citation type="submission" date="2020-02" db="EMBL/GenBank/DDBJ databases">
        <authorList>
            <person name="Ferguson B K."/>
        </authorList>
    </citation>
    <scope>NUCLEOTIDE SEQUENCE [LARGE SCALE GENOMIC DNA]</scope>
</reference>
<protein>
    <recommendedName>
        <fullName evidence="4">Secreted protein</fullName>
    </recommendedName>
</protein>
<proteinExistence type="predicted"/>
<evidence type="ECO:0000256" key="1">
    <source>
        <dbReference type="SAM" id="SignalP"/>
    </source>
</evidence>
<evidence type="ECO:0000313" key="2">
    <source>
        <dbReference type="EMBL" id="CAB0014211.1"/>
    </source>
</evidence>
<feature type="chain" id="PRO_5026165793" description="Secreted protein" evidence="1">
    <location>
        <begin position="20"/>
        <end position="78"/>
    </location>
</feature>
<evidence type="ECO:0008006" key="4">
    <source>
        <dbReference type="Google" id="ProtNLM"/>
    </source>
</evidence>
<organism evidence="2 3">
    <name type="scientific">Nesidiocoris tenuis</name>
    <dbReference type="NCBI Taxonomy" id="355587"/>
    <lineage>
        <taxon>Eukaryota</taxon>
        <taxon>Metazoa</taxon>
        <taxon>Ecdysozoa</taxon>
        <taxon>Arthropoda</taxon>
        <taxon>Hexapoda</taxon>
        <taxon>Insecta</taxon>
        <taxon>Pterygota</taxon>
        <taxon>Neoptera</taxon>
        <taxon>Paraneoptera</taxon>
        <taxon>Hemiptera</taxon>
        <taxon>Heteroptera</taxon>
        <taxon>Panheteroptera</taxon>
        <taxon>Cimicomorpha</taxon>
        <taxon>Miridae</taxon>
        <taxon>Dicyphina</taxon>
        <taxon>Nesidiocoris</taxon>
    </lineage>
</organism>
<dbReference type="Proteomes" id="UP000479000">
    <property type="component" value="Unassembled WGS sequence"/>
</dbReference>
<keyword evidence="1" id="KW-0732">Signal</keyword>
<gene>
    <name evidence="2" type="ORF">NTEN_LOCUS18670</name>
</gene>
<name>A0A6H5HBY3_9HEMI</name>
<dbReference type="AlphaFoldDB" id="A0A6H5HBY3"/>
<feature type="signal peptide" evidence="1">
    <location>
        <begin position="1"/>
        <end position="19"/>
    </location>
</feature>
<dbReference type="EMBL" id="CADCXU010027479">
    <property type="protein sequence ID" value="CAB0014211.1"/>
    <property type="molecule type" value="Genomic_DNA"/>
</dbReference>